<feature type="transmembrane region" description="Helical" evidence="1">
    <location>
        <begin position="330"/>
        <end position="347"/>
    </location>
</feature>
<gene>
    <name evidence="2" type="ORF">ACHHYP_03753</name>
</gene>
<feature type="non-terminal residue" evidence="2">
    <location>
        <position position="1"/>
    </location>
</feature>
<evidence type="ECO:0000256" key="1">
    <source>
        <dbReference type="SAM" id="Phobius"/>
    </source>
</evidence>
<comment type="caution">
    <text evidence="2">The sequence shown here is derived from an EMBL/GenBank/DDBJ whole genome shotgun (WGS) entry which is preliminary data.</text>
</comment>
<name>A0A1V9Z2Z9_ACHHY</name>
<keyword evidence="1" id="KW-0812">Transmembrane</keyword>
<evidence type="ECO:0000313" key="3">
    <source>
        <dbReference type="Proteomes" id="UP000243579"/>
    </source>
</evidence>
<dbReference type="OrthoDB" id="77407at2759"/>
<organism evidence="2 3">
    <name type="scientific">Achlya hypogyna</name>
    <name type="common">Oomycete</name>
    <name type="synonym">Protoachlya hypogyna</name>
    <dbReference type="NCBI Taxonomy" id="1202772"/>
    <lineage>
        <taxon>Eukaryota</taxon>
        <taxon>Sar</taxon>
        <taxon>Stramenopiles</taxon>
        <taxon>Oomycota</taxon>
        <taxon>Saprolegniomycetes</taxon>
        <taxon>Saprolegniales</taxon>
        <taxon>Achlyaceae</taxon>
        <taxon>Achlya</taxon>
    </lineage>
</organism>
<dbReference type="EMBL" id="JNBR01000463">
    <property type="protein sequence ID" value="OQR92374.1"/>
    <property type="molecule type" value="Genomic_DNA"/>
</dbReference>
<protein>
    <recommendedName>
        <fullName evidence="4">Transmembrane protein</fullName>
    </recommendedName>
</protein>
<keyword evidence="3" id="KW-1185">Reference proteome</keyword>
<keyword evidence="1" id="KW-1133">Transmembrane helix</keyword>
<reference evidence="2 3" key="1">
    <citation type="journal article" date="2014" name="Genome Biol. Evol.">
        <title>The secreted proteins of Achlya hypogyna and Thraustotheca clavata identify the ancestral oomycete secretome and reveal gene acquisitions by horizontal gene transfer.</title>
        <authorList>
            <person name="Misner I."/>
            <person name="Blouin N."/>
            <person name="Leonard G."/>
            <person name="Richards T.A."/>
            <person name="Lane C.E."/>
        </authorList>
    </citation>
    <scope>NUCLEOTIDE SEQUENCE [LARGE SCALE GENOMIC DNA]</scope>
    <source>
        <strain evidence="2 3">ATCC 48635</strain>
    </source>
</reference>
<evidence type="ECO:0008006" key="4">
    <source>
        <dbReference type="Google" id="ProtNLM"/>
    </source>
</evidence>
<dbReference type="Proteomes" id="UP000243579">
    <property type="component" value="Unassembled WGS sequence"/>
</dbReference>
<feature type="transmembrane region" description="Helical" evidence="1">
    <location>
        <begin position="204"/>
        <end position="225"/>
    </location>
</feature>
<keyword evidence="1" id="KW-0472">Membrane</keyword>
<dbReference type="AlphaFoldDB" id="A0A1V9Z2Z9"/>
<evidence type="ECO:0000313" key="2">
    <source>
        <dbReference type="EMBL" id="OQR92374.1"/>
    </source>
</evidence>
<sequence>YLCSTGNVFCPEVASPFNFSIGLSQFTGIDATCYTAFNEWIFVTQQQAIFAVIASGVALAPATQVPLACGAEVIAPDGCLESIASVVDFVTTFFSRNELEVYRNRAIAVEGSVLRSGVGIMQFARYMPTNTVKLFFQILFDPTDTTMMYTSWAFAYDWAIGTREVIGIAGDEGNIAIVSTISFAATFAASTIEMPRNVATYFRILCQYISFVLVAIAIMTGLYAITGRWTTEGYNLFEVNRVGGMVWIGRPLLFLRSVTALCILSTATLQLESAGVATVLVTSRGDVSWIAALVTQALAAGELGWIVYIYDDLCMVLTRQYSASYTVKTALSVWIVAAVLSIASPVTHSATIHRRCAVVALDYEMVCHSGVLVIGSIQRLLQLVAIALGTSSLWLVHDRVCYVIPPLDERESHLISCGANYLFEKKGWVHDRVYYLDYASAVLTGLLTVPYKNDLYVFDIKTWRTLLITRDAIEGATQYHPESRRLAYTLPLIE</sequence>
<proteinExistence type="predicted"/>
<feature type="transmembrane region" description="Helical" evidence="1">
    <location>
        <begin position="289"/>
        <end position="310"/>
    </location>
</feature>
<accession>A0A1V9Z2Z9</accession>